<keyword evidence="1" id="KW-0472">Membrane</keyword>
<feature type="transmembrane region" description="Helical" evidence="1">
    <location>
        <begin position="12"/>
        <end position="29"/>
    </location>
</feature>
<organism evidence="3">
    <name type="scientific">Rhizophora mucronata</name>
    <name type="common">Asiatic mangrove</name>
    <dbReference type="NCBI Taxonomy" id="61149"/>
    <lineage>
        <taxon>Eukaryota</taxon>
        <taxon>Viridiplantae</taxon>
        <taxon>Streptophyta</taxon>
        <taxon>Embryophyta</taxon>
        <taxon>Tracheophyta</taxon>
        <taxon>Spermatophyta</taxon>
        <taxon>Magnoliopsida</taxon>
        <taxon>eudicotyledons</taxon>
        <taxon>Gunneridae</taxon>
        <taxon>Pentapetalae</taxon>
        <taxon>rosids</taxon>
        <taxon>fabids</taxon>
        <taxon>Malpighiales</taxon>
        <taxon>Rhizophoraceae</taxon>
        <taxon>Rhizophora</taxon>
    </lineage>
</organism>
<accession>A0A2P2JV90</accession>
<feature type="transmembrane region" description="Helical" evidence="1">
    <location>
        <begin position="49"/>
        <end position="71"/>
    </location>
</feature>
<reference evidence="3" key="1">
    <citation type="submission" date="2018-02" db="EMBL/GenBank/DDBJ databases">
        <title>Rhizophora mucronata_Transcriptome.</title>
        <authorList>
            <person name="Meera S.P."/>
            <person name="Sreeshan A."/>
            <person name="Augustine A."/>
        </authorList>
    </citation>
    <scope>NUCLEOTIDE SEQUENCE</scope>
    <source>
        <tissue evidence="3">Leaf</tissue>
    </source>
</reference>
<proteinExistence type="predicted"/>
<sequence length="94" mass="10430">MAGCAVGGGCPTDYTAIVIATLSIILLLWRLSVPFVVHKVPRTNGSGFWIPVIQVLGSFNLLLSIVISVNFRKFKRAHWWQSCYFWAGKVICCS</sequence>
<dbReference type="EMBL" id="GGEC01016915">
    <property type="protein sequence ID" value="MBW97398.1"/>
    <property type="molecule type" value="Transcribed_RNA"/>
</dbReference>
<protein>
    <submittedName>
        <fullName evidence="2 3">Regulator of G-protein signaling 1</fullName>
    </submittedName>
</protein>
<dbReference type="EMBL" id="GGEC01016914">
    <property type="protein sequence ID" value="MBW97397.1"/>
    <property type="molecule type" value="Transcribed_RNA"/>
</dbReference>
<evidence type="ECO:0000256" key="1">
    <source>
        <dbReference type="SAM" id="Phobius"/>
    </source>
</evidence>
<dbReference type="AlphaFoldDB" id="A0A2P2JV90"/>
<name>A0A2P2JV90_RHIMU</name>
<keyword evidence="1" id="KW-0812">Transmembrane</keyword>
<evidence type="ECO:0000313" key="3">
    <source>
        <dbReference type="EMBL" id="MBW97398.1"/>
    </source>
</evidence>
<evidence type="ECO:0000313" key="2">
    <source>
        <dbReference type="EMBL" id="MBW97397.1"/>
    </source>
</evidence>
<keyword evidence="1" id="KW-1133">Transmembrane helix</keyword>